<proteinExistence type="predicted"/>
<feature type="region of interest" description="Disordered" evidence="1">
    <location>
        <begin position="1"/>
        <end position="20"/>
    </location>
</feature>
<reference evidence="2" key="2">
    <citation type="journal article" date="2015" name="Data Brief">
        <title>Shoot transcriptome of the giant reed, Arundo donax.</title>
        <authorList>
            <person name="Barrero R.A."/>
            <person name="Guerrero F.D."/>
            <person name="Moolhuijzen P."/>
            <person name="Goolsby J.A."/>
            <person name="Tidwell J."/>
            <person name="Bellgard S.E."/>
            <person name="Bellgard M.I."/>
        </authorList>
    </citation>
    <scope>NUCLEOTIDE SEQUENCE</scope>
    <source>
        <tissue evidence="2">Shoot tissue taken approximately 20 cm above the soil surface</tissue>
    </source>
</reference>
<organism evidence="2">
    <name type="scientific">Arundo donax</name>
    <name type="common">Giant reed</name>
    <name type="synonym">Donax arundinaceus</name>
    <dbReference type="NCBI Taxonomy" id="35708"/>
    <lineage>
        <taxon>Eukaryota</taxon>
        <taxon>Viridiplantae</taxon>
        <taxon>Streptophyta</taxon>
        <taxon>Embryophyta</taxon>
        <taxon>Tracheophyta</taxon>
        <taxon>Spermatophyta</taxon>
        <taxon>Magnoliopsida</taxon>
        <taxon>Liliopsida</taxon>
        <taxon>Poales</taxon>
        <taxon>Poaceae</taxon>
        <taxon>PACMAD clade</taxon>
        <taxon>Arundinoideae</taxon>
        <taxon>Arundineae</taxon>
        <taxon>Arundo</taxon>
    </lineage>
</organism>
<sequence length="55" mass="6050">MSRSAGSTDVNSPSAANKPFPCTIFFCGIWLILRRSSSVSSQSKISRFYFSLSLL</sequence>
<feature type="compositionally biased region" description="Polar residues" evidence="1">
    <location>
        <begin position="1"/>
        <end position="15"/>
    </location>
</feature>
<accession>A0A0A9C240</accession>
<name>A0A0A9C240_ARUDO</name>
<dbReference type="EMBL" id="GBRH01230425">
    <property type="protein sequence ID" value="JAD67470.1"/>
    <property type="molecule type" value="Transcribed_RNA"/>
</dbReference>
<reference evidence="2" key="1">
    <citation type="submission" date="2014-09" db="EMBL/GenBank/DDBJ databases">
        <authorList>
            <person name="Magalhaes I.L.F."/>
            <person name="Oliveira U."/>
            <person name="Santos F.R."/>
            <person name="Vidigal T.H.D.A."/>
            <person name="Brescovit A.D."/>
            <person name="Santos A.J."/>
        </authorList>
    </citation>
    <scope>NUCLEOTIDE SEQUENCE</scope>
    <source>
        <tissue evidence="2">Shoot tissue taken approximately 20 cm above the soil surface</tissue>
    </source>
</reference>
<protein>
    <submittedName>
        <fullName evidence="2">Uncharacterized protein</fullName>
    </submittedName>
</protein>
<dbReference type="AlphaFoldDB" id="A0A0A9C240"/>
<evidence type="ECO:0000313" key="2">
    <source>
        <dbReference type="EMBL" id="JAD67470.1"/>
    </source>
</evidence>
<evidence type="ECO:0000256" key="1">
    <source>
        <dbReference type="SAM" id="MobiDB-lite"/>
    </source>
</evidence>